<evidence type="ECO:0008006" key="3">
    <source>
        <dbReference type="Google" id="ProtNLM"/>
    </source>
</evidence>
<accession>A0ABV6AIN8</accession>
<dbReference type="Proteomes" id="UP001589692">
    <property type="component" value="Unassembled WGS sequence"/>
</dbReference>
<evidence type="ECO:0000313" key="2">
    <source>
        <dbReference type="Proteomes" id="UP001589692"/>
    </source>
</evidence>
<dbReference type="RefSeq" id="WP_377262887.1">
    <property type="nucleotide sequence ID" value="NZ_JBHMAA010000017.1"/>
</dbReference>
<gene>
    <name evidence="1" type="ORF">ACFFP0_16605</name>
</gene>
<proteinExistence type="predicted"/>
<reference evidence="1 2" key="1">
    <citation type="submission" date="2024-09" db="EMBL/GenBank/DDBJ databases">
        <authorList>
            <person name="Sun Q."/>
            <person name="Mori K."/>
        </authorList>
    </citation>
    <scope>NUCLEOTIDE SEQUENCE [LARGE SCALE GENOMIC DNA]</scope>
    <source>
        <strain evidence="1 2">TBRC 4938</strain>
    </source>
</reference>
<protein>
    <recommendedName>
        <fullName evidence="3">Avidin family protein</fullName>
    </recommendedName>
</protein>
<organism evidence="1 2">
    <name type="scientific">Rhizobium puerariae</name>
    <dbReference type="NCBI Taxonomy" id="1585791"/>
    <lineage>
        <taxon>Bacteria</taxon>
        <taxon>Pseudomonadati</taxon>
        <taxon>Pseudomonadota</taxon>
        <taxon>Alphaproteobacteria</taxon>
        <taxon>Hyphomicrobiales</taxon>
        <taxon>Rhizobiaceae</taxon>
        <taxon>Rhizobium/Agrobacterium group</taxon>
        <taxon>Rhizobium</taxon>
    </lineage>
</organism>
<dbReference type="EMBL" id="JBHMAA010000017">
    <property type="protein sequence ID" value="MFB9950481.1"/>
    <property type="molecule type" value="Genomic_DNA"/>
</dbReference>
<evidence type="ECO:0000313" key="1">
    <source>
        <dbReference type="EMBL" id="MFB9950481.1"/>
    </source>
</evidence>
<sequence length="171" mass="17974">MAVLPRSFGGYRAWLAADARAVARSLTTSVIRDYDPRAGNLAGRIWGIIMKKFLAFALLGAAVGWPAQAQTVNAGTYDVEGTNLDGSKYGGTATITLTSETTCVIEWKTGNSKKATSSGICMLYDNAFSAAYVMGKAVGLVVYEVKDDGSLEGAWTISGQDGSGTETLTPQ</sequence>
<keyword evidence="2" id="KW-1185">Reference proteome</keyword>
<name>A0ABV6AIN8_9HYPH</name>
<comment type="caution">
    <text evidence="1">The sequence shown here is derived from an EMBL/GenBank/DDBJ whole genome shotgun (WGS) entry which is preliminary data.</text>
</comment>